<keyword evidence="2" id="KW-0067">ATP-binding</keyword>
<dbReference type="KEGG" id="pbal:CPBP_01210"/>
<dbReference type="SUPFAM" id="SSF81901">
    <property type="entry name" value="HCP-like"/>
    <property type="match status" value="1"/>
</dbReference>
<dbReference type="EMBL" id="CP054719">
    <property type="protein sequence ID" value="QOL20416.1"/>
    <property type="molecule type" value="Genomic_DNA"/>
</dbReference>
<keyword evidence="2" id="KW-0547">Nucleotide-binding</keyword>
<gene>
    <name evidence="2" type="ORF">CPBP_01210</name>
</gene>
<evidence type="ECO:0000313" key="2">
    <source>
        <dbReference type="EMBL" id="QOL20416.1"/>
    </source>
</evidence>
<name>A0A7L9RV20_9PROT</name>
<evidence type="ECO:0000256" key="1">
    <source>
        <dbReference type="SAM" id="SignalP"/>
    </source>
</evidence>
<organism evidence="2 3">
    <name type="scientific">Candidatus Bodocaedibacter vickermanii</name>
    <dbReference type="NCBI Taxonomy" id="2741701"/>
    <lineage>
        <taxon>Bacteria</taxon>
        <taxon>Pseudomonadati</taxon>
        <taxon>Pseudomonadota</taxon>
        <taxon>Alphaproteobacteria</taxon>
        <taxon>Holosporales</taxon>
        <taxon>Candidatus Paracaedibacteraceae</taxon>
        <taxon>Candidatus Bodocaedibacter</taxon>
    </lineage>
</organism>
<dbReference type="Proteomes" id="UP000594001">
    <property type="component" value="Chromosome"/>
</dbReference>
<keyword evidence="1" id="KW-0732">Signal</keyword>
<protein>
    <submittedName>
        <fullName evidence="2">ATP-binding protein</fullName>
    </submittedName>
</protein>
<feature type="chain" id="PRO_5032981351" evidence="1">
    <location>
        <begin position="23"/>
        <end position="264"/>
    </location>
</feature>
<keyword evidence="3" id="KW-1185">Reference proteome</keyword>
<evidence type="ECO:0000313" key="3">
    <source>
        <dbReference type="Proteomes" id="UP000594001"/>
    </source>
</evidence>
<reference evidence="2 3" key="1">
    <citation type="submission" date="2020-06" db="EMBL/GenBank/DDBJ databases">
        <title>The endosymbiont of the kinetoplastid Bodo saltans is a Paracaedibacter-like alpha-proteobacterium possessing a putative toxin-antitoxin system.</title>
        <authorList>
            <person name="Midha S."/>
            <person name="Rigden D.J."/>
            <person name="Siozios S."/>
            <person name="Hurst G.D.D."/>
            <person name="Jackson A.P."/>
        </authorList>
    </citation>
    <scope>NUCLEOTIDE SEQUENCE [LARGE SCALE GENOMIC DNA]</scope>
    <source>
        <strain evidence="2">Lake Konstanz</strain>
    </source>
</reference>
<feature type="signal peptide" evidence="1">
    <location>
        <begin position="1"/>
        <end position="22"/>
    </location>
</feature>
<sequence>MTHTFKSLLITTVLTLPSAFGAAELHVTAAAAGPHSAEIAAVAVARHLVATPEGMRRKVDQLVRSGQKEKAVELLEEFANHPDATLKDIRSAGWSISILGGGDEKAVVLFERAANHPDATPEYIFDAASGMYDLGPSFYLRVAELLEKSANLPDAAPVDIQNAAYGLYSLGVDFYARAAELFEKSATHPDATPDDIQSAAYGSWQLGQKDKAAELFEKSANLPDVTPVNIQNAVRGLRSIAAKCREGSAERARYNALADAIAAR</sequence>
<proteinExistence type="predicted"/>
<dbReference type="AlphaFoldDB" id="A0A7L9RV20"/>
<dbReference type="GO" id="GO:0005524">
    <property type="term" value="F:ATP binding"/>
    <property type="evidence" value="ECO:0007669"/>
    <property type="project" value="UniProtKB-KW"/>
</dbReference>
<accession>A0A7L9RV20</accession>
<dbReference type="RefSeq" id="WP_350331963.1">
    <property type="nucleotide sequence ID" value="NZ_CP054719.1"/>
</dbReference>